<keyword evidence="6" id="KW-1185">Reference proteome</keyword>
<sequence>MRSRRGFRALPPGPRPPRTPDDPARVIEDKIKECVRRSGHPRPGSRILVAMSGGKDSFAVAFGLKRLRGGYGWEVEGAHVAPTVDGKKISAWDVVEEQAKILEIHAYLLEPESDVLELKEEMNARKVCYACRTLRRIELGQLAEEKGFDYIALGHTLDDAAATVILSLLTGAERLKLLWYTGTWRGGPRLIRPLVRCPEAVTKALAEELKVDTVMTEDVCPYAGGLRDEVEEFLDRLEREWIPHVKGNVVGTALRTLRGRQCH</sequence>
<dbReference type="Pfam" id="PF01171">
    <property type="entry name" value="ATP_bind_3"/>
    <property type="match status" value="1"/>
</dbReference>
<dbReference type="HOGENOM" id="CLU_2802251_0_0_2"/>
<accession>Q8TYZ7</accession>
<dbReference type="GO" id="GO:0002144">
    <property type="term" value="C:cytosolic tRNA wobble base thiouridylase complex"/>
    <property type="evidence" value="ECO:0007669"/>
    <property type="project" value="TreeGrafter"/>
</dbReference>
<dbReference type="GO" id="GO:0002143">
    <property type="term" value="P:tRNA wobble position uridine thiolation"/>
    <property type="evidence" value="ECO:0007669"/>
    <property type="project" value="TreeGrafter"/>
</dbReference>
<feature type="domain" description="tRNA(Ile)-lysidine/2-thiocytidine synthase N-terminal" evidence="4">
    <location>
        <begin position="47"/>
        <end position="212"/>
    </location>
</feature>
<dbReference type="PaxDb" id="190192-MK0144"/>
<dbReference type="PANTHER" id="PTHR11807:SF12">
    <property type="entry name" value="CYTOPLASMIC TRNA 2-THIOLATION PROTEIN 1"/>
    <property type="match status" value="1"/>
</dbReference>
<dbReference type="Gene3D" id="3.40.50.620">
    <property type="entry name" value="HUPs"/>
    <property type="match status" value="1"/>
</dbReference>
<feature type="binding site" evidence="2">
    <location>
        <position position="80"/>
    </location>
    <ligand>
        <name>ATP</name>
        <dbReference type="ChEBI" id="CHEBI:30616"/>
    </ligand>
</feature>
<dbReference type="AlphaFoldDB" id="Q8TYZ7"/>
<dbReference type="GO" id="GO:0000049">
    <property type="term" value="F:tRNA binding"/>
    <property type="evidence" value="ECO:0007669"/>
    <property type="project" value="TreeGrafter"/>
</dbReference>
<dbReference type="PIRSF" id="PIRSF004976">
    <property type="entry name" value="ATPase_YdaO"/>
    <property type="match status" value="1"/>
</dbReference>
<dbReference type="InterPro" id="IPR035107">
    <property type="entry name" value="tRNA_thiolation_TtcA_Ctu1"/>
</dbReference>
<feature type="binding site" evidence="2">
    <location>
        <position position="56"/>
    </location>
    <ligand>
        <name>ATP</name>
        <dbReference type="ChEBI" id="CHEBI:30616"/>
    </ligand>
</feature>
<feature type="region of interest" description="Disordered" evidence="3">
    <location>
        <begin position="1"/>
        <end position="23"/>
    </location>
</feature>
<protein>
    <submittedName>
        <fullName evidence="5">Predicted ATPase of the PP-loop superfamily implicated in cell cycle control</fullName>
    </submittedName>
</protein>
<evidence type="ECO:0000313" key="6">
    <source>
        <dbReference type="Proteomes" id="UP000001826"/>
    </source>
</evidence>
<evidence type="ECO:0000256" key="2">
    <source>
        <dbReference type="PIRSR" id="PIRSR004976-51"/>
    </source>
</evidence>
<reference evidence="5 6" key="1">
    <citation type="journal article" date="2002" name="Proc. Natl. Acad. Sci. U.S.A.">
        <title>The complete genome of hyperthermophile Methanopyrus kandleri AV19 and monophyly of archaeal methanogens.</title>
        <authorList>
            <person name="Slesarev A.I."/>
            <person name="Mezhevaya K.V."/>
            <person name="Makarova K.S."/>
            <person name="Polushin N.N."/>
            <person name="Shcherbinina O.V."/>
            <person name="Shakhova V.V."/>
            <person name="Belova G.I."/>
            <person name="Aravind L."/>
            <person name="Natale D.A."/>
            <person name="Rogozin I.B."/>
            <person name="Tatusov R.L."/>
            <person name="Wolf Y.I."/>
            <person name="Stetter K.O."/>
            <person name="Malykh A.G."/>
            <person name="Koonin E.V."/>
            <person name="Kozyavkin S.A."/>
        </authorList>
    </citation>
    <scope>NUCLEOTIDE SEQUENCE [LARGE SCALE GENOMIC DNA]</scope>
    <source>
        <strain evidence="6">AV19 / DSM 6324 / JCM 9639 / NBRC 100938</strain>
    </source>
</reference>
<dbReference type="GO" id="GO:0016740">
    <property type="term" value="F:transferase activity"/>
    <property type="evidence" value="ECO:0007669"/>
    <property type="project" value="UniProtKB-KW"/>
</dbReference>
<dbReference type="KEGG" id="mka:MK0144"/>
<evidence type="ECO:0000256" key="3">
    <source>
        <dbReference type="SAM" id="MobiDB-lite"/>
    </source>
</evidence>
<evidence type="ECO:0000313" key="5">
    <source>
        <dbReference type="EMBL" id="AAM01361.1"/>
    </source>
</evidence>
<organism evidence="5 6">
    <name type="scientific">Methanopyrus kandleri (strain AV19 / DSM 6324 / JCM 9639 / NBRC 100938)</name>
    <dbReference type="NCBI Taxonomy" id="190192"/>
    <lineage>
        <taxon>Archaea</taxon>
        <taxon>Methanobacteriati</taxon>
        <taxon>Methanobacteriota</taxon>
        <taxon>Methanomada group</taxon>
        <taxon>Methanopyri</taxon>
        <taxon>Methanopyrales</taxon>
        <taxon>Methanopyraceae</taxon>
        <taxon>Methanopyrus</taxon>
    </lineage>
</organism>
<feature type="binding site" evidence="2">
    <location>
        <position position="154"/>
    </location>
    <ligand>
        <name>ATP</name>
        <dbReference type="ChEBI" id="CHEBI:30616"/>
    </ligand>
</feature>
<dbReference type="PATRIC" id="fig|190192.8.peg.143"/>
<dbReference type="PANTHER" id="PTHR11807">
    <property type="entry name" value="ATPASES OF THE PP SUPERFAMILY-RELATED"/>
    <property type="match status" value="1"/>
</dbReference>
<evidence type="ECO:0000259" key="4">
    <source>
        <dbReference type="Pfam" id="PF01171"/>
    </source>
</evidence>
<dbReference type="STRING" id="190192.MK0144"/>
<dbReference type="InterPro" id="IPR011063">
    <property type="entry name" value="TilS/TtcA_N"/>
</dbReference>
<gene>
    <name evidence="5" type="ordered locus">MK0144</name>
</gene>
<keyword evidence="2" id="KW-0067">ATP-binding</keyword>
<keyword evidence="2" id="KW-0547">Nucleotide-binding</keyword>
<dbReference type="Proteomes" id="UP000001826">
    <property type="component" value="Chromosome"/>
</dbReference>
<dbReference type="InterPro" id="IPR014729">
    <property type="entry name" value="Rossmann-like_a/b/a_fold"/>
</dbReference>
<name>Q8TYZ7_METKA</name>
<feature type="binding site" evidence="2">
    <location>
        <position position="159"/>
    </location>
    <ligand>
        <name>ATP</name>
        <dbReference type="ChEBI" id="CHEBI:30616"/>
    </ligand>
</feature>
<dbReference type="GO" id="GO:0005524">
    <property type="term" value="F:ATP binding"/>
    <property type="evidence" value="ECO:0007669"/>
    <property type="project" value="UniProtKB-KW"/>
</dbReference>
<feature type="binding site" evidence="2">
    <location>
        <begin position="50"/>
        <end position="52"/>
    </location>
    <ligand>
        <name>ATP</name>
        <dbReference type="ChEBI" id="CHEBI:30616"/>
    </ligand>
</feature>
<evidence type="ECO:0000256" key="1">
    <source>
        <dbReference type="ARBA" id="ARBA00022679"/>
    </source>
</evidence>
<dbReference type="CDD" id="cd24138">
    <property type="entry name" value="TtcA-like"/>
    <property type="match status" value="1"/>
</dbReference>
<proteinExistence type="predicted"/>
<dbReference type="InParanoid" id="Q8TYZ7"/>
<dbReference type="EnsemblBacteria" id="AAM01361">
    <property type="protein sequence ID" value="AAM01361"/>
    <property type="gene ID" value="MK0144"/>
</dbReference>
<dbReference type="EMBL" id="AE009439">
    <property type="protein sequence ID" value="AAM01361.1"/>
    <property type="molecule type" value="Genomic_DNA"/>
</dbReference>
<keyword evidence="1" id="KW-0808">Transferase</keyword>
<dbReference type="SUPFAM" id="SSF52402">
    <property type="entry name" value="Adenine nucleotide alpha hydrolases-like"/>
    <property type="match status" value="1"/>
</dbReference>